<protein>
    <recommendedName>
        <fullName evidence="3">Secreted protein</fullName>
    </recommendedName>
</protein>
<gene>
    <name evidence="1" type="ORF">LTRI10_LOCUS20103</name>
</gene>
<proteinExistence type="predicted"/>
<evidence type="ECO:0000313" key="2">
    <source>
        <dbReference type="Proteomes" id="UP001497516"/>
    </source>
</evidence>
<organism evidence="1 2">
    <name type="scientific">Linum trigynum</name>
    <dbReference type="NCBI Taxonomy" id="586398"/>
    <lineage>
        <taxon>Eukaryota</taxon>
        <taxon>Viridiplantae</taxon>
        <taxon>Streptophyta</taxon>
        <taxon>Embryophyta</taxon>
        <taxon>Tracheophyta</taxon>
        <taxon>Spermatophyta</taxon>
        <taxon>Magnoliopsida</taxon>
        <taxon>eudicotyledons</taxon>
        <taxon>Gunneridae</taxon>
        <taxon>Pentapetalae</taxon>
        <taxon>rosids</taxon>
        <taxon>fabids</taxon>
        <taxon>Malpighiales</taxon>
        <taxon>Linaceae</taxon>
        <taxon>Linum</taxon>
    </lineage>
</organism>
<dbReference type="EMBL" id="OZ034816">
    <property type="protein sequence ID" value="CAL1378528.1"/>
    <property type="molecule type" value="Genomic_DNA"/>
</dbReference>
<dbReference type="Proteomes" id="UP001497516">
    <property type="component" value="Chromosome 3"/>
</dbReference>
<name>A0AAV2DY09_9ROSI</name>
<evidence type="ECO:0000313" key="1">
    <source>
        <dbReference type="EMBL" id="CAL1378528.1"/>
    </source>
</evidence>
<accession>A0AAV2DY09</accession>
<keyword evidence="2" id="KW-1185">Reference proteome</keyword>
<reference evidence="1 2" key="1">
    <citation type="submission" date="2024-04" db="EMBL/GenBank/DDBJ databases">
        <authorList>
            <person name="Fracassetti M."/>
        </authorList>
    </citation>
    <scope>NUCLEOTIDE SEQUENCE [LARGE SCALE GENOMIC DNA]</scope>
</reference>
<sequence>MHALPPICSMACWPLLYSLYGSHWYTLHSLTPPSQPTTTANINNAKKENELARASSRKVIELFDSGVHGITPYISPVIIRTRS</sequence>
<evidence type="ECO:0008006" key="3">
    <source>
        <dbReference type="Google" id="ProtNLM"/>
    </source>
</evidence>
<dbReference type="AlphaFoldDB" id="A0AAV2DY09"/>